<dbReference type="InterPro" id="IPR036950">
    <property type="entry name" value="PBP_transglycosylase"/>
</dbReference>
<dbReference type="InterPro" id="IPR050396">
    <property type="entry name" value="Glycosyltr_51/Transpeptidase"/>
</dbReference>
<dbReference type="Pfam" id="PF00912">
    <property type="entry name" value="Transgly"/>
    <property type="match status" value="1"/>
</dbReference>
<dbReference type="EMBL" id="BAABGJ010000021">
    <property type="protein sequence ID" value="GAA4343020.1"/>
    <property type="molecule type" value="Genomic_DNA"/>
</dbReference>
<dbReference type="InterPro" id="IPR001264">
    <property type="entry name" value="Glyco_trans_51"/>
</dbReference>
<comment type="caution">
    <text evidence="4">The sequence shown here is derived from an EMBL/GenBank/DDBJ whole genome shotgun (WGS) entry which is preliminary data.</text>
</comment>
<name>A0ABP8HR24_9BURK</name>
<dbReference type="Gene3D" id="1.10.3810.10">
    <property type="entry name" value="Biosynthetic peptidoglycan transglycosylase-like"/>
    <property type="match status" value="1"/>
</dbReference>
<comment type="pathway">
    <text evidence="1">Cell wall biogenesis; peptidoglycan biosynthesis.</text>
</comment>
<evidence type="ECO:0000313" key="4">
    <source>
        <dbReference type="EMBL" id="GAA4343020.1"/>
    </source>
</evidence>
<organism evidence="4 5">
    <name type="scientific">Variovorax defluvii</name>
    <dbReference type="NCBI Taxonomy" id="913761"/>
    <lineage>
        <taxon>Bacteria</taxon>
        <taxon>Pseudomonadati</taxon>
        <taxon>Pseudomonadota</taxon>
        <taxon>Betaproteobacteria</taxon>
        <taxon>Burkholderiales</taxon>
        <taxon>Comamonadaceae</taxon>
        <taxon>Variovorax</taxon>
    </lineage>
</organism>
<dbReference type="PANTHER" id="PTHR32282:SF33">
    <property type="entry name" value="PEPTIDOGLYCAN GLYCOSYLTRANSFERASE"/>
    <property type="match status" value="1"/>
</dbReference>
<evidence type="ECO:0000259" key="3">
    <source>
        <dbReference type="Pfam" id="PF00912"/>
    </source>
</evidence>
<proteinExistence type="predicted"/>
<accession>A0ABP8HR24</accession>
<dbReference type="Proteomes" id="UP001500975">
    <property type="component" value="Unassembled WGS sequence"/>
</dbReference>
<protein>
    <recommendedName>
        <fullName evidence="3">Glycosyl transferase family 51 domain-containing protein</fullName>
    </recommendedName>
</protein>
<dbReference type="InterPro" id="IPR023346">
    <property type="entry name" value="Lysozyme-like_dom_sf"/>
</dbReference>
<dbReference type="RefSeq" id="WP_345538230.1">
    <property type="nucleotide sequence ID" value="NZ_BAABGJ010000021.1"/>
</dbReference>
<evidence type="ECO:0000256" key="1">
    <source>
        <dbReference type="ARBA" id="ARBA00004752"/>
    </source>
</evidence>
<evidence type="ECO:0000313" key="5">
    <source>
        <dbReference type="Proteomes" id="UP001500975"/>
    </source>
</evidence>
<dbReference type="SUPFAM" id="SSF53955">
    <property type="entry name" value="Lysozyme-like"/>
    <property type="match status" value="1"/>
</dbReference>
<feature type="domain" description="Glycosyl transferase family 51" evidence="3">
    <location>
        <begin position="246"/>
        <end position="379"/>
    </location>
</feature>
<gene>
    <name evidence="4" type="ORF">GCM10023165_25100</name>
</gene>
<keyword evidence="2" id="KW-0808">Transferase</keyword>
<keyword evidence="5" id="KW-1185">Reference proteome</keyword>
<sequence length="424" mass="45751">MKKALLFLLFGLLALVLTAVVAIYLVVRFALAPSPGEWPTRIQAGPFALNVGVPTAIRLATSSWFGPWLHGRSFQTAHGPVQVEWVEASNTLALICAPCTASVPALGTQPLRLDTGRFTARRDGPSLAGTLEAIPAASTVSTLAGDNLLRARWDARLTQTALQIHLDAPEAPIARWYAVLAPSLPELQRARIGGTLALRAQIDLPAERFALHPRIEQFTVEGLGTEALLDARTSCGPPSRLATDSWLARAVIAAEDQRFFSHPGYDLAELTAALDANQNAGQVERGGSTLTQQLARLIVTGSERSAERKLRELLYAVEMEQTLGKARILQLYLDNAPWGEGGPCGAEAAAKRYFKRSARNLEPAQAVWLAAMLNNPGAAVGKWQRDGRIDGERAKWVAEGISGLNRAQREALKKTLTSARFAPP</sequence>
<evidence type="ECO:0000256" key="2">
    <source>
        <dbReference type="ARBA" id="ARBA00022679"/>
    </source>
</evidence>
<dbReference type="PANTHER" id="PTHR32282">
    <property type="entry name" value="BINDING PROTEIN TRANSPEPTIDASE, PUTATIVE-RELATED"/>
    <property type="match status" value="1"/>
</dbReference>
<reference evidence="5" key="1">
    <citation type="journal article" date="2019" name="Int. J. Syst. Evol. Microbiol.">
        <title>The Global Catalogue of Microorganisms (GCM) 10K type strain sequencing project: providing services to taxonomists for standard genome sequencing and annotation.</title>
        <authorList>
            <consortium name="The Broad Institute Genomics Platform"/>
            <consortium name="The Broad Institute Genome Sequencing Center for Infectious Disease"/>
            <person name="Wu L."/>
            <person name="Ma J."/>
        </authorList>
    </citation>
    <scope>NUCLEOTIDE SEQUENCE [LARGE SCALE GENOMIC DNA]</scope>
    <source>
        <strain evidence="5">JCM 17804</strain>
    </source>
</reference>